<accession>A0ABZ2YBV5</accession>
<evidence type="ECO:0000313" key="2">
    <source>
        <dbReference type="Proteomes" id="UP001461341"/>
    </source>
</evidence>
<dbReference type="Proteomes" id="UP001461341">
    <property type="component" value="Chromosome"/>
</dbReference>
<protein>
    <submittedName>
        <fullName evidence="1">Uncharacterized protein</fullName>
    </submittedName>
</protein>
<evidence type="ECO:0000313" key="1">
    <source>
        <dbReference type="EMBL" id="WZL76067.1"/>
    </source>
</evidence>
<dbReference type="EMBL" id="CP121689">
    <property type="protein sequence ID" value="WZL76067.1"/>
    <property type="molecule type" value="Genomic_DNA"/>
</dbReference>
<name>A0ABZ2YBV5_9BACT</name>
<gene>
    <name evidence="1" type="ORF">QBE54_10910</name>
</gene>
<organism evidence="1 2">
    <name type="scientific">Thermatribacter velox</name>
    <dbReference type="NCBI Taxonomy" id="3039681"/>
    <lineage>
        <taxon>Bacteria</taxon>
        <taxon>Pseudomonadati</taxon>
        <taxon>Atribacterota</taxon>
        <taxon>Atribacteria</taxon>
        <taxon>Atribacterales</taxon>
        <taxon>Thermatribacteraceae</taxon>
        <taxon>Thermatribacter</taxon>
    </lineage>
</organism>
<keyword evidence="2" id="KW-1185">Reference proteome</keyword>
<reference evidence="1 2" key="1">
    <citation type="submission" date="2023-03" db="EMBL/GenBank/DDBJ databases">
        <title>Novel Species.</title>
        <authorList>
            <person name="Ma S."/>
        </authorList>
    </citation>
    <scope>NUCLEOTIDE SEQUENCE [LARGE SCALE GENOMIC DNA]</scope>
    <source>
        <strain evidence="1 2">B11</strain>
    </source>
</reference>
<sequence>MFLLVLLFINDPGKAVPKTPIFTAFPDQKSYFYVFLKTFLERASFRIDELSLPLHPPPEEQYFLLIGEFPEEEVENLLTKLNSPPALTFYLNCKPPDFPHRRVILKTDWSKASQEIGNFFKKYNVERIFLIGKETSSHYNLHANIQKELKKPIIFMESSVKRSSQYAYFKKRSAFVFTSLLAFKDFSALSNFSPELVVLLESPPEALYLLWEGKVQAALELSPSLFAQKIQEIIRSFESNGYLPKEPILIPPLLITRSNLKEADAKEVFYRCPLCY</sequence>
<dbReference type="RefSeq" id="WP_369018222.1">
    <property type="nucleotide sequence ID" value="NZ_CP121689.1"/>
</dbReference>
<proteinExistence type="predicted"/>